<dbReference type="GO" id="GO:0005576">
    <property type="term" value="C:extracellular region"/>
    <property type="evidence" value="ECO:0007669"/>
    <property type="project" value="UniProtKB-SubCell"/>
</dbReference>
<keyword evidence="2" id="KW-0964">Secreted</keyword>
<dbReference type="InterPro" id="IPR024973">
    <property type="entry name" value="ESPR"/>
</dbReference>
<dbReference type="InterPro" id="IPR012334">
    <property type="entry name" value="Pectin_lyas_fold"/>
</dbReference>
<keyword evidence="4" id="KW-0472">Membrane</keyword>
<keyword evidence="4" id="KW-0812">Transmembrane</keyword>
<comment type="caution">
    <text evidence="6">The sequence shown here is derived from an EMBL/GenBank/DDBJ whole genome shotgun (WGS) entry which is preliminary data.</text>
</comment>
<dbReference type="InterPro" id="IPR011050">
    <property type="entry name" value="Pectin_lyase_fold/virulence"/>
</dbReference>
<proteinExistence type="predicted"/>
<dbReference type="SMART" id="SM00912">
    <property type="entry name" value="Haemagg_act"/>
    <property type="match status" value="1"/>
</dbReference>
<reference evidence="6" key="1">
    <citation type="submission" date="2021-07" db="EMBL/GenBank/DDBJ databases">
        <authorList>
            <person name="Fernandez M."/>
            <person name="Pereira P."/>
            <person name="Torres Tejerizo G.A."/>
            <person name="Gonzalez P."/>
            <person name="Agostini E."/>
        </authorList>
    </citation>
    <scope>NUCLEOTIDE SEQUENCE</scope>
    <source>
        <strain evidence="6">SFC 500-1A</strain>
    </source>
</reference>
<sequence>MNKIYKVIWNSQLRCWQAVSELAKNHSTSQSTVDHKNALTGTVQKVSGINLIRLAFWGLALLPLSIYAAISNTELPTGANITQGSANISQNGNVLNIHQNSQNLSTNWNTFNIGKDATVNFNQQNQSSIAINRVLDSNASQIMGRLNANGQVFLLNPNGVVFSKTAQVNVGGLVASTLSLNDADIQNGKYTLKANANSTATIENNGTIQTLSGGTVALIAPNVKNTGSIVTPNGVTHLTAASQVTLALQDGSLTQYQVDQGVLKGLVDNGGAILADNGAVYLTAKAKDSLSKAVVNHSGIIEANRLSQNAKGEIILLGDMQNGETNVSGLLKAEGKNGQDGGFIETSAAQVKIENSTVVSSHSEGGKIGNWLIDPTDFSINSGNASASSSGIGATTLASSLATSNVILLTSTTGNQKGDINVNADVTWGSANSLTLNAQNNININANITATNNSGKLNLIYGQNTANTSANYYINNGAKINLKAGQNFSTQKGTAATINYQVITALGAQGSTTSQDLQGINGNLSGNYVLGADIDASSTWQWNGYTGFDPIGFYNANLSPTDLSQQAFRGRFDGLGHAISGLSIESMYQGIGLFAITHQDTLIQNVGLNNISYSGYGKTGGIVGINLGTINNVYVNAGLVTGNTEQYGGLVGWNYNSGNILNSYANVTVKGKYSNNNYIGGLVGYSDGVVSSSFATGAVTGNNYIGGLVGGISGQINNSYATGTVIGSQYVGGLVGFNGGSVDKNYSSGSVTGGQYVGGLVGGGNGTTTNSFWNTSTSGRTSSAGGVGKTTTELQQISTFAGWDIDDAGGTGKVWRIYEGRSAPLLRHFLKPLVTEIVANFSDKIYDGSIASGTLASGLNYKTTSKNAGIYSLNDGSILISGVPIAANTTQFGDDVIYKENGGSGSLTIAKRDLNINGLSVADKVYDTSKVATLSGTAGVTAFSGDSVTLSGTGSGFFADKNVGNNKNVIASGYTLTGTDALNYNLLQPTNLKASITPAVLTINGISVADKTYDGLAIATLNGTASVNPFAGDFVGLTGSGIGTFTDKNAGIRSVIVTGYNLTGADAGNYIFSQPIGLSATIHKAQAIVKANSLNTVYNGKDQTAAGFSAIGLVNGETESVLSGVSATVTGKDAGKYTNTVTGVDKNYDLTLIDGSLDIAKAKATVTANSVSTTYNGKDQTAVGFSATGLVNGETTTVLSGVSATVTGKDAGSYANTATGTDKNYELSFVNGSLDIAKAKATVTANSVSTTYNGKDQTAAGFSAIGLVNGETTTVLSGVSATVTGKDAGQYTNTATGIDKNYELSFVNGSLDIAKAKATVTANSVSTIYNGKDQTATGFSAKGLVNGETESVLSGVSATVTAKDAGKYNNTVIGVDKNYDLTLIDGSLDIAKAKATVTANSVSTTYNGKDQTATGFSATGLVNGETESVLSGVSATVTAKNAGKYNNTVTGVDKNYDLTLIDGSLDIAKAKATVTANSLNSVYNGKDQTAAGFSATGLVNGETESVLSGVTATVTAKDAGQYTNTATGIDKNYELSFVDGSLDIAKAKATVTANSVSTTYNGKDQTVAGFSATGLVNGESESVLSGVSATVTAKDAGQYTNTATGLDKNYELSFVDGSLDITKAKATVTANSLNTVYNGKDQTASGFSATGLVNGETTTVLSGVTATVTAKDAGQYTNTATGVDKNYELSFVDGSLDIAKAKATVTANSVSTIYNGKDQTAAGFSATGLVNGETESVLSGISATVTAKDVGKYINTATGVDKNYELSFIDGSLNITKAKAIVTANSVTTTYNGKDQTAAGFTATGLVNGETESVLSGVTATVTAKDAGKYTNTATGIDKNYDLSFVDGSLDIAKAKATVTANSVSTTYNGKNQTAAGFSATGLVNGETESVLLGVSATVTAKDAGKYTNTATGIDKNYELSFVDGSLDIAKAKATVTANSVSTTYNGKDQTAAGFTATGLVNGETESVLSGVNATVTAKDAGKYTNSATGIDKNYDLSFIDGSLDIAKAKAIVTANSVSTTYNGKDQTAAGFTATGLVNGETESVLSGVSATVTAKDAGKYNNTVTGVDKNYDLTLIDGSLDIAKAKATVTANSVSTTYNGKDQTAAGFTATGLVNGETESVLSGVTATVTAKDAGKYTNSATGIDKNYELSFIDGSLDIAKAKATVTANSLNTVYNGKDQTAAGFTATGLVNGETTSVLSGVSATVTGKDAGQYTNTATGLDKNYELSFVDGSLDIAKAKATVTANSVSTTYSGKDQTAAGFSATGLVNGETESVLSGVSATVTAKDAGQYTNSATGLDKNYELSFVDGSLDIAKAKATVTANSLNTVYNGKDQTAAGFSASGLVNGETESVLSGVSATVTAKDAGKYTNSATGVDKNYELTFVDGSLDIAKAKATVTANSLNTVYNGKDQTAAGFSATGLVNGETESVLSGVSATVTAKDAGQYINTATGLDKNYELSFVDGSLDIAKAKATVTANSVSTTYNGKNQTAAGFTATGLVNGETESVLSGVSATVTAKDAGQYTNTATGLDKNYELSFVDGSLDIAKAKATVTANSLNTVYNGKDQTAAGFSATGLVNGETESVLSGVSATVTAKDAGKYTNSATGLDKNYELSFVDGSLDIAKAKATVTANSVSTTYNGKDQTAAGFSASGLVNGETESVLSGVSATVTGKDAGKYTNSATGVDKNYELTFVDGALDIAKAKINQVTGISANNRIYDATTNATLNTGSAQFLGMVAGDELKVASATGQFSDKNVGIAKQVSIQGVSLSGADAQNYELVNNTAQTTADIRQANIQNIAGITANNRTYNGLTAAELNLSNAQFNGIYAGDNLNVATATGQFDSATTGQAKNVSITGLSLGGLDAQNYKLVDTTAVTTADIYLLTPVAYLQAIQFKRPRYLPETNNVLNTVDLDVRQGGVNTAGIQILAGEH</sequence>
<dbReference type="Pfam" id="PF13018">
    <property type="entry name" value="ESPR"/>
    <property type="match status" value="1"/>
</dbReference>
<name>A0A8X8KCC2_ACIGI</name>
<feature type="transmembrane region" description="Helical" evidence="4">
    <location>
        <begin position="51"/>
        <end position="70"/>
    </location>
</feature>
<gene>
    <name evidence="6" type="ORF">KW868_04790</name>
</gene>
<evidence type="ECO:0000313" key="7">
    <source>
        <dbReference type="Proteomes" id="UP000887320"/>
    </source>
</evidence>
<evidence type="ECO:0000256" key="2">
    <source>
        <dbReference type="ARBA" id="ARBA00022525"/>
    </source>
</evidence>
<evidence type="ECO:0000256" key="4">
    <source>
        <dbReference type="SAM" id="Phobius"/>
    </source>
</evidence>
<dbReference type="NCBIfam" id="TIGR01901">
    <property type="entry name" value="adhes_NPXG"/>
    <property type="match status" value="1"/>
</dbReference>
<dbReference type="InterPro" id="IPR050909">
    <property type="entry name" value="Bact_Autotransporter_VF"/>
</dbReference>
<dbReference type="RefSeq" id="WP_234622841.1">
    <property type="nucleotide sequence ID" value="NZ_JAHWXT010000001.1"/>
</dbReference>
<feature type="domain" description="Filamentous haemagglutinin FhaB/tRNA nuclease CdiA-like TPS" evidence="5">
    <location>
        <begin position="72"/>
        <end position="184"/>
    </location>
</feature>
<protein>
    <submittedName>
        <fullName evidence="6">Filamentous hemagglutinin N-terminal domain-containing protein</fullName>
    </submittedName>
</protein>
<dbReference type="InterPro" id="IPR041248">
    <property type="entry name" value="YDG"/>
</dbReference>
<dbReference type="Gene3D" id="2.160.20.10">
    <property type="entry name" value="Single-stranded right-handed beta-helix, Pectin lyase-like"/>
    <property type="match status" value="1"/>
</dbReference>
<organism evidence="6 7">
    <name type="scientific">Acinetobacter guillouiae</name>
    <name type="common">Acinetobacter genomosp. 11</name>
    <dbReference type="NCBI Taxonomy" id="106649"/>
    <lineage>
        <taxon>Bacteria</taxon>
        <taxon>Pseudomonadati</taxon>
        <taxon>Pseudomonadota</taxon>
        <taxon>Gammaproteobacteria</taxon>
        <taxon>Moraxellales</taxon>
        <taxon>Moraxellaceae</taxon>
        <taxon>Acinetobacter</taxon>
    </lineage>
</organism>
<dbReference type="Proteomes" id="UP000887320">
    <property type="component" value="Unassembled WGS sequence"/>
</dbReference>
<dbReference type="Gene3D" id="2.160.20.110">
    <property type="match status" value="1"/>
</dbReference>
<keyword evidence="3" id="KW-0732">Signal</keyword>
<evidence type="ECO:0000259" key="5">
    <source>
        <dbReference type="SMART" id="SM00912"/>
    </source>
</evidence>
<dbReference type="PANTHER" id="PTHR12338">
    <property type="entry name" value="AUTOTRANSPORTER"/>
    <property type="match status" value="1"/>
</dbReference>
<accession>A0A8X8KCC2</accession>
<evidence type="ECO:0000313" key="6">
    <source>
        <dbReference type="EMBL" id="MCF0263784.1"/>
    </source>
</evidence>
<comment type="subcellular location">
    <subcellularLocation>
        <location evidence="1">Secreted</location>
    </subcellularLocation>
</comment>
<dbReference type="Pfam" id="PF18676">
    <property type="entry name" value="MBG_2"/>
    <property type="match status" value="21"/>
</dbReference>
<dbReference type="PANTHER" id="PTHR12338:SF8">
    <property type="entry name" value="HEME_HEMOPEXIN-BINDING PROTEIN"/>
    <property type="match status" value="1"/>
</dbReference>
<dbReference type="Pfam" id="PF18657">
    <property type="entry name" value="YDG"/>
    <property type="match status" value="4"/>
</dbReference>
<dbReference type="SUPFAM" id="SSF51126">
    <property type="entry name" value="Pectin lyase-like"/>
    <property type="match status" value="1"/>
</dbReference>
<evidence type="ECO:0000256" key="1">
    <source>
        <dbReference type="ARBA" id="ARBA00004613"/>
    </source>
</evidence>
<evidence type="ECO:0000256" key="3">
    <source>
        <dbReference type="ARBA" id="ARBA00022729"/>
    </source>
</evidence>
<dbReference type="InterPro" id="IPR008638">
    <property type="entry name" value="FhaB/CdiA-like_TPS"/>
</dbReference>
<keyword evidence="4" id="KW-1133">Transmembrane helix</keyword>
<dbReference type="InterPro" id="IPR041286">
    <property type="entry name" value="MBG_2"/>
</dbReference>
<dbReference type="EMBL" id="JAHWXT010000001">
    <property type="protein sequence ID" value="MCF0263784.1"/>
    <property type="molecule type" value="Genomic_DNA"/>
</dbReference>